<organism evidence="3 4">
    <name type="scientific">Leucobacter chromiisoli</name>
    <dbReference type="NCBI Taxonomy" id="2796471"/>
    <lineage>
        <taxon>Bacteria</taxon>
        <taxon>Bacillati</taxon>
        <taxon>Actinomycetota</taxon>
        <taxon>Actinomycetes</taxon>
        <taxon>Micrococcales</taxon>
        <taxon>Microbacteriaceae</taxon>
        <taxon>Leucobacter</taxon>
    </lineage>
</organism>
<keyword evidence="4" id="KW-1185">Reference proteome</keyword>
<sequence length="277" mass="29123">MTAAATAPVLDYASRTDPGLRREVNEDAVLAQDPCFLVADGMGGHEAGDRASRAAIDVFVELLAAGAGPLGLGEVETAIENARYAVADIARHSARGAGCTLTGVVRVEHEGEPFWYVLNVGDSRVYLHRGTELTQLTADHSLREELLARGITDADTTPRNVITRALGSEDPRHDAWLLPIQTGARLLICSDGLTTELSDAELLAVLTVGGRPASVADELLRRACESGGRDNISLIVVDTVSGGSGEGAGARPWETGTVGPTGADDDTLERTLPGRHR</sequence>
<dbReference type="SMART" id="SM00331">
    <property type="entry name" value="PP2C_SIG"/>
    <property type="match status" value="1"/>
</dbReference>
<gene>
    <name evidence="3" type="ORF">JD276_00935</name>
</gene>
<dbReference type="InterPro" id="IPR015655">
    <property type="entry name" value="PP2C"/>
</dbReference>
<dbReference type="AlphaFoldDB" id="A0A934UU51"/>
<dbReference type="CDD" id="cd00143">
    <property type="entry name" value="PP2Cc"/>
    <property type="match status" value="1"/>
</dbReference>
<evidence type="ECO:0000259" key="2">
    <source>
        <dbReference type="PROSITE" id="PS51746"/>
    </source>
</evidence>
<reference evidence="3" key="1">
    <citation type="submission" date="2020-12" db="EMBL/GenBank/DDBJ databases">
        <title>Leucobacter sp. CAS1, isolated from Chromium sludge.</title>
        <authorList>
            <person name="Xu Z."/>
        </authorList>
    </citation>
    <scope>NUCLEOTIDE SEQUENCE</scope>
    <source>
        <strain evidence="3">CSA1</strain>
    </source>
</reference>
<feature type="region of interest" description="Disordered" evidence="1">
    <location>
        <begin position="243"/>
        <end position="277"/>
    </location>
</feature>
<dbReference type="PANTHER" id="PTHR47992">
    <property type="entry name" value="PROTEIN PHOSPHATASE"/>
    <property type="match status" value="1"/>
</dbReference>
<feature type="domain" description="PPM-type phosphatase" evidence="2">
    <location>
        <begin position="11"/>
        <end position="239"/>
    </location>
</feature>
<dbReference type="InterPro" id="IPR036457">
    <property type="entry name" value="PPM-type-like_dom_sf"/>
</dbReference>
<dbReference type="InterPro" id="IPR001932">
    <property type="entry name" value="PPM-type_phosphatase-like_dom"/>
</dbReference>
<accession>A0A934UU51</accession>
<dbReference type="GO" id="GO:0004722">
    <property type="term" value="F:protein serine/threonine phosphatase activity"/>
    <property type="evidence" value="ECO:0007669"/>
    <property type="project" value="InterPro"/>
</dbReference>
<dbReference type="Gene3D" id="3.60.40.10">
    <property type="entry name" value="PPM-type phosphatase domain"/>
    <property type="match status" value="1"/>
</dbReference>
<evidence type="ECO:0000313" key="4">
    <source>
        <dbReference type="Proteomes" id="UP000608530"/>
    </source>
</evidence>
<protein>
    <submittedName>
        <fullName evidence="3">Serine/threonine-protein phosphatase</fullName>
    </submittedName>
</protein>
<name>A0A934UU51_9MICO</name>
<dbReference type="RefSeq" id="WP_200112840.1">
    <property type="nucleotide sequence ID" value="NZ_JAEHOH010000001.1"/>
</dbReference>
<evidence type="ECO:0000313" key="3">
    <source>
        <dbReference type="EMBL" id="MBK0417602.1"/>
    </source>
</evidence>
<dbReference type="Pfam" id="PF13672">
    <property type="entry name" value="PP2C_2"/>
    <property type="match status" value="1"/>
</dbReference>
<evidence type="ECO:0000256" key="1">
    <source>
        <dbReference type="SAM" id="MobiDB-lite"/>
    </source>
</evidence>
<dbReference type="Proteomes" id="UP000608530">
    <property type="component" value="Unassembled WGS sequence"/>
</dbReference>
<comment type="caution">
    <text evidence="3">The sequence shown here is derived from an EMBL/GenBank/DDBJ whole genome shotgun (WGS) entry which is preliminary data.</text>
</comment>
<dbReference type="SUPFAM" id="SSF81606">
    <property type="entry name" value="PP2C-like"/>
    <property type="match status" value="1"/>
</dbReference>
<proteinExistence type="predicted"/>
<dbReference type="PROSITE" id="PS51746">
    <property type="entry name" value="PPM_2"/>
    <property type="match status" value="1"/>
</dbReference>
<dbReference type="EMBL" id="JAEHOH010000001">
    <property type="protein sequence ID" value="MBK0417602.1"/>
    <property type="molecule type" value="Genomic_DNA"/>
</dbReference>
<dbReference type="SMART" id="SM00332">
    <property type="entry name" value="PP2Cc"/>
    <property type="match status" value="1"/>
</dbReference>